<proteinExistence type="predicted"/>
<sequence length="74" mass="8306">MDPLLIIHGSVYWIEPPDMWINHPRETAYTTAYKGFRAYLLTVTTDILRFLAGSRASPGHRSAASTDNIQTEVA</sequence>
<feature type="region of interest" description="Disordered" evidence="1">
    <location>
        <begin position="55"/>
        <end position="74"/>
    </location>
</feature>
<accession>A0A708A3L8</accession>
<name>A0A708A3L8_SALTM</name>
<dbReference type="AlphaFoldDB" id="A0A708A3L8"/>
<evidence type="ECO:0000256" key="1">
    <source>
        <dbReference type="SAM" id="MobiDB-lite"/>
    </source>
</evidence>
<reference evidence="2" key="1">
    <citation type="journal article" date="2018" name="Genome Biol.">
        <title>SKESA: strategic k-mer extension for scrupulous assemblies.</title>
        <authorList>
            <person name="Souvorov A."/>
            <person name="Agarwala R."/>
            <person name="Lipman D.J."/>
        </authorList>
    </citation>
    <scope>NUCLEOTIDE SEQUENCE</scope>
    <source>
        <strain evidence="2">La89</strain>
    </source>
</reference>
<organism evidence="2">
    <name type="scientific">Salmonella typhimurium</name>
    <dbReference type="NCBI Taxonomy" id="90371"/>
    <lineage>
        <taxon>Bacteria</taxon>
        <taxon>Pseudomonadati</taxon>
        <taxon>Pseudomonadota</taxon>
        <taxon>Gammaproteobacteria</taxon>
        <taxon>Enterobacterales</taxon>
        <taxon>Enterobacteriaceae</taxon>
        <taxon>Salmonella</taxon>
    </lineage>
</organism>
<protein>
    <submittedName>
        <fullName evidence="2">Uncharacterized protein</fullName>
    </submittedName>
</protein>
<reference evidence="2" key="2">
    <citation type="submission" date="2019-08" db="EMBL/GenBank/DDBJ databases">
        <authorList>
            <consortium name="NCBI Pathogen Detection Project"/>
        </authorList>
    </citation>
    <scope>NUCLEOTIDE SEQUENCE</scope>
    <source>
        <strain evidence="2">La89</strain>
    </source>
</reference>
<gene>
    <name evidence="2" type="ORF">G0M30_23370</name>
</gene>
<comment type="caution">
    <text evidence="2">The sequence shown here is derived from an EMBL/GenBank/DDBJ whole genome shotgun (WGS) entry which is preliminary data.</text>
</comment>
<feature type="compositionally biased region" description="Polar residues" evidence="1">
    <location>
        <begin position="63"/>
        <end position="74"/>
    </location>
</feature>
<dbReference type="EMBL" id="DAANKV010000063">
    <property type="protein sequence ID" value="HAD0299863.1"/>
    <property type="molecule type" value="Genomic_DNA"/>
</dbReference>
<evidence type="ECO:0000313" key="2">
    <source>
        <dbReference type="EMBL" id="HAD0299863.1"/>
    </source>
</evidence>